<dbReference type="PROSITE" id="PS50089">
    <property type="entry name" value="ZF_RING_2"/>
    <property type="match status" value="1"/>
</dbReference>
<name>A0A6C0F984_9ZZZZ</name>
<evidence type="ECO:0000259" key="1">
    <source>
        <dbReference type="PROSITE" id="PS50089"/>
    </source>
</evidence>
<accession>A0A6C0F984</accession>
<dbReference type="SUPFAM" id="SSF57850">
    <property type="entry name" value="RING/U-box"/>
    <property type="match status" value="1"/>
</dbReference>
<protein>
    <recommendedName>
        <fullName evidence="1">RING-type domain-containing protein</fullName>
    </recommendedName>
</protein>
<proteinExistence type="predicted"/>
<sequence>MNSEECPICWGKIDDVVQTPLYFNCNHIFHDECIKQWKGTCPCCRAYKRPYKAFSLFSEIIAKYDLIMVTCYRDIMYIGVFYNVFIYDDEIYVHVEHVERYRNGILWNSCNNAFNINLDLITDIQQI</sequence>
<dbReference type="InterPro" id="IPR001841">
    <property type="entry name" value="Znf_RING"/>
</dbReference>
<dbReference type="InterPro" id="IPR013083">
    <property type="entry name" value="Znf_RING/FYVE/PHD"/>
</dbReference>
<dbReference type="EMBL" id="MN738790">
    <property type="protein sequence ID" value="QHT37129.1"/>
    <property type="molecule type" value="Genomic_DNA"/>
</dbReference>
<feature type="domain" description="RING-type" evidence="1">
    <location>
        <begin position="6"/>
        <end position="45"/>
    </location>
</feature>
<organism evidence="2">
    <name type="scientific">viral metagenome</name>
    <dbReference type="NCBI Taxonomy" id="1070528"/>
    <lineage>
        <taxon>unclassified sequences</taxon>
        <taxon>metagenomes</taxon>
        <taxon>organismal metagenomes</taxon>
    </lineage>
</organism>
<reference evidence="2" key="1">
    <citation type="journal article" date="2020" name="Nature">
        <title>Giant virus diversity and host interactions through global metagenomics.</title>
        <authorList>
            <person name="Schulz F."/>
            <person name="Roux S."/>
            <person name="Paez-Espino D."/>
            <person name="Jungbluth S."/>
            <person name="Walsh D.A."/>
            <person name="Denef V.J."/>
            <person name="McMahon K.D."/>
            <person name="Konstantinidis K.T."/>
            <person name="Eloe-Fadrosh E.A."/>
            <person name="Kyrpides N.C."/>
            <person name="Woyke T."/>
        </authorList>
    </citation>
    <scope>NUCLEOTIDE SEQUENCE</scope>
    <source>
        <strain evidence="2">GVMAG-S-ERX555967-131</strain>
    </source>
</reference>
<dbReference type="Pfam" id="PF13639">
    <property type="entry name" value="zf-RING_2"/>
    <property type="match status" value="1"/>
</dbReference>
<evidence type="ECO:0000313" key="2">
    <source>
        <dbReference type="EMBL" id="QHT37129.1"/>
    </source>
</evidence>
<dbReference type="Gene3D" id="3.30.40.10">
    <property type="entry name" value="Zinc/RING finger domain, C3HC4 (zinc finger)"/>
    <property type="match status" value="1"/>
</dbReference>
<dbReference type="SMART" id="SM00184">
    <property type="entry name" value="RING"/>
    <property type="match status" value="1"/>
</dbReference>
<dbReference type="AlphaFoldDB" id="A0A6C0F984"/>